<evidence type="ECO:0000313" key="4">
    <source>
        <dbReference type="Proteomes" id="UP000283841"/>
    </source>
</evidence>
<protein>
    <recommendedName>
        <fullName evidence="5">Capsule polysaccharide biosynthesis protein</fullName>
    </recommendedName>
</protein>
<dbReference type="PANTHER" id="PTHR12475">
    <property type="match status" value="1"/>
</dbReference>
<dbReference type="GeneID" id="39602296"/>
<name>A0A443HP77_BYSSP</name>
<dbReference type="SUPFAM" id="SSF54637">
    <property type="entry name" value="Thioesterase/thiol ester dehydrase-isomerase"/>
    <property type="match status" value="1"/>
</dbReference>
<reference evidence="3 4" key="1">
    <citation type="journal article" date="2018" name="Front. Microbiol.">
        <title>Genomic and genetic insights into a cosmopolitan fungus, Paecilomyces variotii (Eurotiales).</title>
        <authorList>
            <person name="Urquhart A.S."/>
            <person name="Mondo S.J."/>
            <person name="Makela M.R."/>
            <person name="Hane J.K."/>
            <person name="Wiebenga A."/>
            <person name="He G."/>
            <person name="Mihaltcheva S."/>
            <person name="Pangilinan J."/>
            <person name="Lipzen A."/>
            <person name="Barry K."/>
            <person name="de Vries R.P."/>
            <person name="Grigoriev I.V."/>
            <person name="Idnurm A."/>
        </authorList>
    </citation>
    <scope>NUCLEOTIDE SEQUENCE [LARGE SCALE GENOMIC DNA]</scope>
    <source>
        <strain evidence="3 4">CBS 101075</strain>
    </source>
</reference>
<dbReference type="InterPro" id="IPR029069">
    <property type="entry name" value="HotDog_dom_sf"/>
</dbReference>
<sequence>MSFPTVGIDSVRDIVDSLLPLVSWKTLALVLALVNIKNLPFTWHVRLLYYLIGNLRFRPGVTLPGNAERALDSKGKPTHPVFVPTSIYSRTPFLETDYNIHKSNSTYFSDLDISRTALVTRLYSPGMSIVSKQLDNELLDASKGGRPSKKKASMYIALGSVYCTFKREIKPFELYEIQSKVAAWDRKWLYIISFFLRPEKRKGQPKTLFAVAISKYVVKKGRLTVPPERVLRASGFLPSLPEGTSEQPVVADSGETSATGTPASTEGITAAQGVDGSLLREVLTVNEDNSPDSAELDKQKKENGEAWDSQEWTWEMIEQERKRGLQLIEGYTELDTKLHAEWEA</sequence>
<dbReference type="EMBL" id="RCNU01000009">
    <property type="protein sequence ID" value="RWQ93615.1"/>
    <property type="molecule type" value="Genomic_DNA"/>
</dbReference>
<feature type="region of interest" description="Disordered" evidence="2">
    <location>
        <begin position="236"/>
        <end position="267"/>
    </location>
</feature>
<comment type="caution">
    <text evidence="3">The sequence shown here is derived from an EMBL/GenBank/DDBJ whole genome shotgun (WGS) entry which is preliminary data.</text>
</comment>
<organism evidence="3 4">
    <name type="scientific">Byssochlamys spectabilis</name>
    <name type="common">Paecilomyces variotii</name>
    <dbReference type="NCBI Taxonomy" id="264951"/>
    <lineage>
        <taxon>Eukaryota</taxon>
        <taxon>Fungi</taxon>
        <taxon>Dikarya</taxon>
        <taxon>Ascomycota</taxon>
        <taxon>Pezizomycotina</taxon>
        <taxon>Eurotiomycetes</taxon>
        <taxon>Eurotiomycetidae</taxon>
        <taxon>Eurotiales</taxon>
        <taxon>Thermoascaceae</taxon>
        <taxon>Paecilomyces</taxon>
    </lineage>
</organism>
<keyword evidence="4" id="KW-1185">Reference proteome</keyword>
<dbReference type="STRING" id="264951.A0A443HP77"/>
<comment type="similarity">
    <text evidence="1">Belongs to the lcsJ thioesterase family.</text>
</comment>
<evidence type="ECO:0008006" key="5">
    <source>
        <dbReference type="Google" id="ProtNLM"/>
    </source>
</evidence>
<dbReference type="InterPro" id="IPR051490">
    <property type="entry name" value="THEM6_lcsJ_thioesterase"/>
</dbReference>
<dbReference type="Proteomes" id="UP000283841">
    <property type="component" value="Unassembled WGS sequence"/>
</dbReference>
<evidence type="ECO:0000256" key="2">
    <source>
        <dbReference type="SAM" id="MobiDB-lite"/>
    </source>
</evidence>
<feature type="compositionally biased region" description="Polar residues" evidence="2">
    <location>
        <begin position="254"/>
        <end position="267"/>
    </location>
</feature>
<feature type="compositionally biased region" description="Basic and acidic residues" evidence="2">
    <location>
        <begin position="295"/>
        <end position="304"/>
    </location>
</feature>
<gene>
    <name evidence="3" type="ORF">C8Q69DRAFT_508843</name>
</gene>
<evidence type="ECO:0000256" key="1">
    <source>
        <dbReference type="ARBA" id="ARBA00038476"/>
    </source>
</evidence>
<accession>A0A443HP77</accession>
<dbReference type="VEuPathDB" id="FungiDB:C8Q69DRAFT_508843"/>
<dbReference type="PANTHER" id="PTHR12475:SF4">
    <property type="entry name" value="PROTEIN THEM6"/>
    <property type="match status" value="1"/>
</dbReference>
<dbReference type="Gene3D" id="3.10.129.10">
    <property type="entry name" value="Hotdog Thioesterase"/>
    <property type="match status" value="1"/>
</dbReference>
<proteinExistence type="inferred from homology"/>
<evidence type="ECO:0000313" key="3">
    <source>
        <dbReference type="EMBL" id="RWQ93615.1"/>
    </source>
</evidence>
<dbReference type="CDD" id="cd00586">
    <property type="entry name" value="4HBT"/>
    <property type="match status" value="1"/>
</dbReference>
<dbReference type="RefSeq" id="XP_028483260.1">
    <property type="nucleotide sequence ID" value="XM_028633019.1"/>
</dbReference>
<dbReference type="Pfam" id="PF13279">
    <property type="entry name" value="4HBT_2"/>
    <property type="match status" value="1"/>
</dbReference>
<feature type="region of interest" description="Disordered" evidence="2">
    <location>
        <begin position="288"/>
        <end position="308"/>
    </location>
</feature>
<dbReference type="AlphaFoldDB" id="A0A443HP77"/>